<comment type="caution">
    <text evidence="7">The sequence shown here is derived from an EMBL/GenBank/DDBJ whole genome shotgun (WGS) entry which is preliminary data.</text>
</comment>
<keyword evidence="5 6" id="KW-0067">ATP-binding</keyword>
<evidence type="ECO:0000256" key="3">
    <source>
        <dbReference type="ARBA" id="ARBA00022741"/>
    </source>
</evidence>
<keyword evidence="8" id="KW-1185">Reference proteome</keyword>
<dbReference type="STRING" id="67003.A0A1X0PAD2"/>
<evidence type="ECO:0000256" key="6">
    <source>
        <dbReference type="RuleBase" id="RU364126"/>
    </source>
</evidence>
<proteinExistence type="predicted"/>
<dbReference type="Pfam" id="PF06090">
    <property type="entry name" value="Ins_P5_2-kin"/>
    <property type="match status" value="1"/>
</dbReference>
<reference evidence="7 8" key="1">
    <citation type="submission" date="2017-03" db="EMBL/GenBank/DDBJ databases">
        <title>An alternative strategy for trypanosome survival in the mammalian bloodstream revealed through genome and transcriptome analysis of the ubiquitous bovine parasite Trypanosoma (Megatrypanum) theileri.</title>
        <authorList>
            <person name="Kelly S."/>
            <person name="Ivens A."/>
            <person name="Mott A."/>
            <person name="O'Neill E."/>
            <person name="Emms D."/>
            <person name="Macleod O."/>
            <person name="Voorheis P."/>
            <person name="Matthews J."/>
            <person name="Matthews K."/>
            <person name="Carrington M."/>
        </authorList>
    </citation>
    <scope>NUCLEOTIDE SEQUENCE [LARGE SCALE GENOMIC DNA]</scope>
    <source>
        <strain evidence="7">Edinburgh</strain>
    </source>
</reference>
<dbReference type="InterPro" id="IPR009286">
    <property type="entry name" value="Ins_P5_2-kin"/>
</dbReference>
<sequence>MRYLGAGGCSVVFALTEEEANETWAQKDVQQRPTPRCHLALRLTKGMISECPICRHILRDFVGFTHEIHLTEALRARCASTFPPLADHCWTAVRAHLIPDFAVDPSLPVENWNGTRWFTVEIKPKGVWQHPQVIGIIVDDVEYYMHPVKRRQCRYSLMQALKYERQNKGNKHSIFSESTYCPNQMLLGDEVSIAAALRHLNSNPSNNLKYFHLEDFPGGLKEDELNVLSNALYQSGVFSILANLQLYGTETICDWSVLDIELLYHWSKACDPSSVRWIVSNLNNSPLKDMNCTCQRERDRQTQDLQNNEMRNIKYVIPPINLEECVNRFYVSTTAKDASVLATLSTREEEDKEKEKIERIRKTSTSCNHNKFTKWKDSHGGILMKIDSPTSSVCRIGVVDVDGKKHKSLLHYFERDQEILAAWERVKGGVQYSP</sequence>
<accession>A0A1X0PAD2</accession>
<keyword evidence="2 6" id="KW-0808">Transferase</keyword>
<dbReference type="PANTHER" id="PTHR14456">
    <property type="entry name" value="INOSITOL POLYPHOSPHATE KINASE 1"/>
    <property type="match status" value="1"/>
</dbReference>
<evidence type="ECO:0000256" key="1">
    <source>
        <dbReference type="ARBA" id="ARBA00012023"/>
    </source>
</evidence>
<dbReference type="GO" id="GO:0035299">
    <property type="term" value="F:inositol-1,3,4,5,6-pentakisphosphate 2-kinase activity"/>
    <property type="evidence" value="ECO:0007669"/>
    <property type="project" value="UniProtKB-EC"/>
</dbReference>
<evidence type="ECO:0000256" key="4">
    <source>
        <dbReference type="ARBA" id="ARBA00022777"/>
    </source>
</evidence>
<gene>
    <name evidence="7" type="ORF">TM35_000016580</name>
</gene>
<comment type="domain">
    <text evidence="6">The EXKPK motif is conserved in inositol-pentakisphosphate 2-kinases of both family 1 and 2.</text>
</comment>
<keyword evidence="3 6" id="KW-0547">Nucleotide-binding</keyword>
<dbReference type="OrthoDB" id="272370at2759"/>
<dbReference type="GO" id="GO:0005634">
    <property type="term" value="C:nucleus"/>
    <property type="evidence" value="ECO:0007669"/>
    <property type="project" value="TreeGrafter"/>
</dbReference>
<evidence type="ECO:0000256" key="2">
    <source>
        <dbReference type="ARBA" id="ARBA00022679"/>
    </source>
</evidence>
<dbReference type="EC" id="2.7.1.158" evidence="1 6"/>
<dbReference type="VEuPathDB" id="TriTrypDB:TM35_000016580"/>
<dbReference type="EMBL" id="NBCO01000001">
    <property type="protein sequence ID" value="ORC93781.1"/>
    <property type="molecule type" value="Genomic_DNA"/>
</dbReference>
<comment type="function">
    <text evidence="6">Phosphorylates Ins(1,3,4,5,6)P5 at position 2 to form Ins(1,2,3,4,5,6)P6 (InsP6 or phytate).</text>
</comment>
<name>A0A1X0PAD2_9TRYP</name>
<keyword evidence="4 6" id="KW-0418">Kinase</keyword>
<evidence type="ECO:0000313" key="8">
    <source>
        <dbReference type="Proteomes" id="UP000192257"/>
    </source>
</evidence>
<dbReference type="PANTHER" id="PTHR14456:SF2">
    <property type="entry name" value="INOSITOL-PENTAKISPHOSPHATE 2-KINASE"/>
    <property type="match status" value="1"/>
</dbReference>
<comment type="catalytic activity">
    <reaction evidence="6">
        <text>1D-myo-inositol 1,3,4,5,6-pentakisphosphate + ATP = 1D-myo-inositol hexakisphosphate + ADP + H(+)</text>
        <dbReference type="Rhea" id="RHEA:20313"/>
        <dbReference type="ChEBI" id="CHEBI:15378"/>
        <dbReference type="ChEBI" id="CHEBI:30616"/>
        <dbReference type="ChEBI" id="CHEBI:57733"/>
        <dbReference type="ChEBI" id="CHEBI:58130"/>
        <dbReference type="ChEBI" id="CHEBI:456216"/>
        <dbReference type="EC" id="2.7.1.158"/>
    </reaction>
</comment>
<protein>
    <recommendedName>
        <fullName evidence="1 6">Inositol-pentakisphosphate 2-kinase</fullName>
        <ecNumber evidence="1 6">2.7.1.158</ecNumber>
    </recommendedName>
</protein>
<dbReference type="GO" id="GO:0032958">
    <property type="term" value="P:inositol phosphate biosynthetic process"/>
    <property type="evidence" value="ECO:0007669"/>
    <property type="project" value="TreeGrafter"/>
</dbReference>
<dbReference type="GeneID" id="39981119"/>
<dbReference type="GO" id="GO:0005524">
    <property type="term" value="F:ATP binding"/>
    <property type="evidence" value="ECO:0007669"/>
    <property type="project" value="UniProtKB-KW"/>
</dbReference>
<dbReference type="AlphaFoldDB" id="A0A1X0PAD2"/>
<dbReference type="Proteomes" id="UP000192257">
    <property type="component" value="Unassembled WGS sequence"/>
</dbReference>
<evidence type="ECO:0000256" key="5">
    <source>
        <dbReference type="ARBA" id="ARBA00022840"/>
    </source>
</evidence>
<organism evidence="7 8">
    <name type="scientific">Trypanosoma theileri</name>
    <dbReference type="NCBI Taxonomy" id="67003"/>
    <lineage>
        <taxon>Eukaryota</taxon>
        <taxon>Discoba</taxon>
        <taxon>Euglenozoa</taxon>
        <taxon>Kinetoplastea</taxon>
        <taxon>Metakinetoplastina</taxon>
        <taxon>Trypanosomatida</taxon>
        <taxon>Trypanosomatidae</taxon>
        <taxon>Trypanosoma</taxon>
    </lineage>
</organism>
<dbReference type="RefSeq" id="XP_028887847.1">
    <property type="nucleotide sequence ID" value="XM_029021339.1"/>
</dbReference>
<evidence type="ECO:0000313" key="7">
    <source>
        <dbReference type="EMBL" id="ORC93781.1"/>
    </source>
</evidence>